<dbReference type="AlphaFoldDB" id="A0A2G1XQG8"/>
<sequence length="65" mass="7553">MTDHIARWFRRVRALLAPVPTPPPPRRKPPHCPRATEHPYTYTVVVSAHGINFIPRQPHRAQVTR</sequence>
<keyword evidence="2" id="KW-1185">Reference proteome</keyword>
<comment type="caution">
    <text evidence="1">The sequence shown here is derived from an EMBL/GenBank/DDBJ whole genome shotgun (WGS) entry which is preliminary data.</text>
</comment>
<gene>
    <name evidence="1" type="ORF">BLA24_00460</name>
</gene>
<organism evidence="1 2">
    <name type="scientific">Streptomyces cinnamoneus</name>
    <name type="common">Streptoverticillium cinnamoneum</name>
    <dbReference type="NCBI Taxonomy" id="53446"/>
    <lineage>
        <taxon>Bacteria</taxon>
        <taxon>Bacillati</taxon>
        <taxon>Actinomycetota</taxon>
        <taxon>Actinomycetes</taxon>
        <taxon>Kitasatosporales</taxon>
        <taxon>Streptomycetaceae</taxon>
        <taxon>Streptomyces</taxon>
        <taxon>Streptomyces cinnamoneus group</taxon>
    </lineage>
</organism>
<name>A0A2G1XQG8_STRCJ</name>
<dbReference type="RefSeq" id="WP_099197348.1">
    <property type="nucleotide sequence ID" value="NZ_JBIRXA010000001.1"/>
</dbReference>
<dbReference type="Proteomes" id="UP000222531">
    <property type="component" value="Unassembled WGS sequence"/>
</dbReference>
<reference evidence="1 2" key="1">
    <citation type="journal article" date="2017" name="Biochemistry">
        <title>Identification of the Biosynthetic Pathway for the Antibiotic Bicyclomycin.</title>
        <authorList>
            <person name="Patteson J."/>
            <person name="Cai W."/>
            <person name="Johnson R.A."/>
            <person name="Santa Maria K."/>
            <person name="Li B."/>
        </authorList>
    </citation>
    <scope>NUCLEOTIDE SEQUENCE [LARGE SCALE GENOMIC DNA]</scope>
    <source>
        <strain evidence="1 2">ATCC 21532</strain>
    </source>
</reference>
<dbReference type="EMBL" id="NHZO01000012">
    <property type="protein sequence ID" value="PHQ53441.1"/>
    <property type="molecule type" value="Genomic_DNA"/>
</dbReference>
<evidence type="ECO:0000313" key="1">
    <source>
        <dbReference type="EMBL" id="PHQ53441.1"/>
    </source>
</evidence>
<accession>A0A2G1XQG8</accession>
<protein>
    <submittedName>
        <fullName evidence="1">Uncharacterized protein</fullName>
    </submittedName>
</protein>
<evidence type="ECO:0000313" key="2">
    <source>
        <dbReference type="Proteomes" id="UP000222531"/>
    </source>
</evidence>
<proteinExistence type="predicted"/>